<dbReference type="InterPro" id="IPR007357">
    <property type="entry name" value="PhrB-like"/>
</dbReference>
<dbReference type="SUPFAM" id="SSF48173">
    <property type="entry name" value="Cryptochrome/photolyase FAD-binding domain"/>
    <property type="match status" value="1"/>
</dbReference>
<accession>A0ABU9SRC8</accession>
<dbReference type="Gene3D" id="1.25.40.80">
    <property type="match status" value="1"/>
</dbReference>
<reference evidence="1 2" key="1">
    <citation type="submission" date="2024-03" db="EMBL/GenBank/DDBJ databases">
        <title>Community enrichment and isolation of bacterial strains for fucoidan degradation.</title>
        <authorList>
            <person name="Sichert A."/>
        </authorList>
    </citation>
    <scope>NUCLEOTIDE SEQUENCE [LARGE SCALE GENOMIC DNA]</scope>
    <source>
        <strain evidence="1 2">AS12</strain>
    </source>
</reference>
<sequence length="496" mass="58701">MQSTWVIFPQQLFVEHPCLSHTTNRVYLVEDDLFLGDSTYSQCFHQQKLQLHFASMAYYHDYLRANKCDCEYLKFQPNIPSQTHLFAQLTKQNITQIHTVDPVDYILKQRLENNAKANNIEITWHKTPGFLNTQRQNSAYRDSKKRWFMADFYRHQRTRFNILMEGDKPISGRWSFDEENRKKIPKKEITNIPAMQFSVKTQYHTQAIERINADFSEHPGNGQTVIYPVTHEDAQLWLTAFFEQRFKHFGPFEDAIVEGQNWLYHSVLTPMLNIGLLTPKQVISQAIEYADEHEVDLASLEGFVRQIIGWREFMRATYSDIGVSMRTQNHWQHKRKIPSAFYTGDTGITPLDDTIKRIIQTGYCHHIERLMVLGGFFFLCEFEPDEIYRWFMDMFIDSYDWVMVPNVYAMSQHADGGQITTKPYFSGSNYIIKMSHYKKGAWSDIWDALYWRWIIKNHAELKKNHRWAMMCSQVDKMEQDKKNAYLTQANTYLSGL</sequence>
<organism evidence="1 2">
    <name type="scientific">Paraglaciecola mesophila</name>
    <dbReference type="NCBI Taxonomy" id="197222"/>
    <lineage>
        <taxon>Bacteria</taxon>
        <taxon>Pseudomonadati</taxon>
        <taxon>Pseudomonadota</taxon>
        <taxon>Gammaproteobacteria</taxon>
        <taxon>Alteromonadales</taxon>
        <taxon>Alteromonadaceae</taxon>
        <taxon>Paraglaciecola</taxon>
    </lineage>
</organism>
<dbReference type="InterPro" id="IPR052551">
    <property type="entry name" value="UV-DNA_repair_photolyase"/>
</dbReference>
<protein>
    <submittedName>
        <fullName evidence="1">Cryptochrome/photolyase family protein</fullName>
    </submittedName>
</protein>
<dbReference type="RefSeq" id="WP_342880891.1">
    <property type="nucleotide sequence ID" value="NZ_JBBMQS010000002.1"/>
</dbReference>
<dbReference type="InterPro" id="IPR014729">
    <property type="entry name" value="Rossmann-like_a/b/a_fold"/>
</dbReference>
<evidence type="ECO:0000313" key="1">
    <source>
        <dbReference type="EMBL" id="MEM5496440.1"/>
    </source>
</evidence>
<dbReference type="Proteomes" id="UP001461163">
    <property type="component" value="Unassembled WGS sequence"/>
</dbReference>
<dbReference type="Gene3D" id="1.10.579.10">
    <property type="entry name" value="DNA Cyclobutane Dipyrimidine Photolyase, subunit A, domain 3"/>
    <property type="match status" value="1"/>
</dbReference>
<comment type="caution">
    <text evidence="1">The sequence shown here is derived from an EMBL/GenBank/DDBJ whole genome shotgun (WGS) entry which is preliminary data.</text>
</comment>
<evidence type="ECO:0000313" key="2">
    <source>
        <dbReference type="Proteomes" id="UP001461163"/>
    </source>
</evidence>
<gene>
    <name evidence="1" type="ORF">WNY77_03410</name>
</gene>
<dbReference type="Gene3D" id="3.40.50.620">
    <property type="entry name" value="HUPs"/>
    <property type="match status" value="1"/>
</dbReference>
<dbReference type="InterPro" id="IPR036134">
    <property type="entry name" value="Crypto/Photolyase_FAD-like_sf"/>
</dbReference>
<proteinExistence type="predicted"/>
<dbReference type="PANTHER" id="PTHR38657:SF1">
    <property type="entry name" value="SLR1343 PROTEIN"/>
    <property type="match status" value="1"/>
</dbReference>
<dbReference type="EMBL" id="JBBMQS010000002">
    <property type="protein sequence ID" value="MEM5496440.1"/>
    <property type="molecule type" value="Genomic_DNA"/>
</dbReference>
<dbReference type="Gene3D" id="1.10.10.1710">
    <property type="entry name" value="Deoxyribodipyrimidine photolyase-related"/>
    <property type="match status" value="1"/>
</dbReference>
<name>A0ABU9SRC8_9ALTE</name>
<dbReference type="PANTHER" id="PTHR38657">
    <property type="entry name" value="SLR1343 PROTEIN"/>
    <property type="match status" value="1"/>
</dbReference>
<keyword evidence="2" id="KW-1185">Reference proteome</keyword>
<dbReference type="Pfam" id="PF04244">
    <property type="entry name" value="DPRP"/>
    <property type="match status" value="1"/>
</dbReference>